<name>A0A2G9UFE3_TELCI</name>
<organism evidence="1 2">
    <name type="scientific">Teladorsagia circumcincta</name>
    <name type="common">Brown stomach worm</name>
    <name type="synonym">Ostertagia circumcincta</name>
    <dbReference type="NCBI Taxonomy" id="45464"/>
    <lineage>
        <taxon>Eukaryota</taxon>
        <taxon>Metazoa</taxon>
        <taxon>Ecdysozoa</taxon>
        <taxon>Nematoda</taxon>
        <taxon>Chromadorea</taxon>
        <taxon>Rhabditida</taxon>
        <taxon>Rhabditina</taxon>
        <taxon>Rhabditomorpha</taxon>
        <taxon>Strongyloidea</taxon>
        <taxon>Trichostrongylidae</taxon>
        <taxon>Teladorsagia</taxon>
    </lineage>
</organism>
<dbReference type="OrthoDB" id="7249367at2759"/>
<dbReference type="EMBL" id="KZ346879">
    <property type="protein sequence ID" value="PIO68883.1"/>
    <property type="molecule type" value="Genomic_DNA"/>
</dbReference>
<dbReference type="Proteomes" id="UP000230423">
    <property type="component" value="Unassembled WGS sequence"/>
</dbReference>
<gene>
    <name evidence="1" type="ORF">TELCIR_09313</name>
</gene>
<reference evidence="1 2" key="1">
    <citation type="submission" date="2015-09" db="EMBL/GenBank/DDBJ databases">
        <title>Draft genome of the parasitic nematode Teladorsagia circumcincta isolate WARC Sus (inbred).</title>
        <authorList>
            <person name="Mitreva M."/>
        </authorList>
    </citation>
    <scope>NUCLEOTIDE SEQUENCE [LARGE SCALE GENOMIC DNA]</scope>
    <source>
        <strain evidence="1 2">S</strain>
    </source>
</reference>
<proteinExistence type="predicted"/>
<keyword evidence="2" id="KW-1185">Reference proteome</keyword>
<accession>A0A2G9UFE3</accession>
<protein>
    <submittedName>
        <fullName evidence="1">Uncharacterized protein</fullName>
    </submittedName>
</protein>
<evidence type="ECO:0000313" key="1">
    <source>
        <dbReference type="EMBL" id="PIO68883.1"/>
    </source>
</evidence>
<sequence>MLRYAARRVLSSAASRAVEASSPTSEYNLGSGFDVEEPIVPNPHLCLFPSPKVVVPNFELTRRLGTFLSQGIYQLCYEKAYNLERFILAANEGASVLGECIANEEWNRMSVVASTDVIEEAKFARRRFARNLSPLGQWKATAVNFFSLDEASKSQ</sequence>
<evidence type="ECO:0000313" key="2">
    <source>
        <dbReference type="Proteomes" id="UP000230423"/>
    </source>
</evidence>
<dbReference type="AlphaFoldDB" id="A0A2G9UFE3"/>